<protein>
    <submittedName>
        <fullName evidence="2">Uncharacterized protein</fullName>
    </submittedName>
</protein>
<keyword evidence="1" id="KW-0732">Signal</keyword>
<dbReference type="Proteomes" id="UP001295423">
    <property type="component" value="Unassembled WGS sequence"/>
</dbReference>
<dbReference type="InterPro" id="IPR003774">
    <property type="entry name" value="AlgH-like"/>
</dbReference>
<evidence type="ECO:0000313" key="2">
    <source>
        <dbReference type="EMBL" id="CAJ1947863.1"/>
    </source>
</evidence>
<feature type="signal peptide" evidence="1">
    <location>
        <begin position="1"/>
        <end position="26"/>
    </location>
</feature>
<evidence type="ECO:0000313" key="3">
    <source>
        <dbReference type="Proteomes" id="UP001295423"/>
    </source>
</evidence>
<accession>A0AAD2FNV7</accession>
<dbReference type="AlphaFoldDB" id="A0AAD2FNV7"/>
<proteinExistence type="predicted"/>
<organism evidence="2 3">
    <name type="scientific">Cylindrotheca closterium</name>
    <dbReference type="NCBI Taxonomy" id="2856"/>
    <lineage>
        <taxon>Eukaryota</taxon>
        <taxon>Sar</taxon>
        <taxon>Stramenopiles</taxon>
        <taxon>Ochrophyta</taxon>
        <taxon>Bacillariophyta</taxon>
        <taxon>Bacillariophyceae</taxon>
        <taxon>Bacillariophycidae</taxon>
        <taxon>Bacillariales</taxon>
        <taxon>Bacillariaceae</taxon>
        <taxon>Cylindrotheca</taxon>
    </lineage>
</organism>
<feature type="chain" id="PRO_5042236276" evidence="1">
    <location>
        <begin position="27"/>
        <end position="262"/>
    </location>
</feature>
<dbReference type="SUPFAM" id="SSF143456">
    <property type="entry name" value="VC0467-like"/>
    <property type="match status" value="1"/>
</dbReference>
<dbReference type="Gene3D" id="3.40.1740.10">
    <property type="entry name" value="VC0467-like"/>
    <property type="match status" value="1"/>
</dbReference>
<dbReference type="Pfam" id="PF02622">
    <property type="entry name" value="DUF179"/>
    <property type="match status" value="1"/>
</dbReference>
<reference evidence="2" key="1">
    <citation type="submission" date="2023-08" db="EMBL/GenBank/DDBJ databases">
        <authorList>
            <person name="Audoor S."/>
            <person name="Bilcke G."/>
        </authorList>
    </citation>
    <scope>NUCLEOTIDE SEQUENCE</scope>
</reference>
<name>A0AAD2FNV7_9STRA</name>
<sequence length="262" mass="29459">MIMSESCCRVVFLAYIILLLTESINAFTNHHLGITQNAKHHYYQTNRCFPSLYSNKDGENGESASSSSIRFLGKGSNAIVRPGVVLVAPADEFHHFMRESAVFIYGMGLDDYDEYVIRGVIIDHPTAFTIGEMMDGEEDAKTAPVYMNQLFRGGDMGGESAFMLHSDETIAKTADQEEVGTSGIYQGGFEYAVSSDFDTNKAKFFFHFMEFTEQELETMLVDSESDGDPWVSVEIPSDMVLSSEYDRGEAWARLRNLVRQYK</sequence>
<gene>
    <name evidence="2" type="ORF">CYCCA115_LOCUS11346</name>
</gene>
<comment type="caution">
    <text evidence="2">The sequence shown here is derived from an EMBL/GenBank/DDBJ whole genome shotgun (WGS) entry which is preliminary data.</text>
</comment>
<keyword evidence="3" id="KW-1185">Reference proteome</keyword>
<dbReference type="EMBL" id="CAKOGP040001736">
    <property type="protein sequence ID" value="CAJ1947863.1"/>
    <property type="molecule type" value="Genomic_DNA"/>
</dbReference>
<evidence type="ECO:0000256" key="1">
    <source>
        <dbReference type="SAM" id="SignalP"/>
    </source>
</evidence>